<feature type="compositionally biased region" description="Pro residues" evidence="1">
    <location>
        <begin position="47"/>
        <end position="59"/>
    </location>
</feature>
<keyword evidence="2" id="KW-0812">Transmembrane</keyword>
<feature type="transmembrane region" description="Helical" evidence="2">
    <location>
        <begin position="88"/>
        <end position="109"/>
    </location>
</feature>
<evidence type="ECO:0000313" key="4">
    <source>
        <dbReference type="Proteomes" id="UP001591681"/>
    </source>
</evidence>
<evidence type="ECO:0000256" key="2">
    <source>
        <dbReference type="SAM" id="Phobius"/>
    </source>
</evidence>
<dbReference type="EMBL" id="JBHFQA010000001">
    <property type="protein sequence ID" value="KAL2103870.1"/>
    <property type="molecule type" value="Genomic_DNA"/>
</dbReference>
<evidence type="ECO:0000256" key="1">
    <source>
        <dbReference type="SAM" id="MobiDB-lite"/>
    </source>
</evidence>
<comment type="caution">
    <text evidence="3">The sequence shown here is derived from an EMBL/GenBank/DDBJ whole genome shotgun (WGS) entry which is preliminary data.</text>
</comment>
<keyword evidence="2" id="KW-1133">Transmembrane helix</keyword>
<organism evidence="3 4">
    <name type="scientific">Coilia grayii</name>
    <name type="common">Gray's grenadier anchovy</name>
    <dbReference type="NCBI Taxonomy" id="363190"/>
    <lineage>
        <taxon>Eukaryota</taxon>
        <taxon>Metazoa</taxon>
        <taxon>Chordata</taxon>
        <taxon>Craniata</taxon>
        <taxon>Vertebrata</taxon>
        <taxon>Euteleostomi</taxon>
        <taxon>Actinopterygii</taxon>
        <taxon>Neopterygii</taxon>
        <taxon>Teleostei</taxon>
        <taxon>Clupei</taxon>
        <taxon>Clupeiformes</taxon>
        <taxon>Clupeoidei</taxon>
        <taxon>Engraulidae</taxon>
        <taxon>Coilinae</taxon>
        <taxon>Coilia</taxon>
    </lineage>
</organism>
<keyword evidence="4" id="KW-1185">Reference proteome</keyword>
<dbReference type="Proteomes" id="UP001591681">
    <property type="component" value="Unassembled WGS sequence"/>
</dbReference>
<dbReference type="AlphaFoldDB" id="A0ABD1KXH6"/>
<protein>
    <submittedName>
        <fullName evidence="3">Uncharacterized protein</fullName>
    </submittedName>
</protein>
<reference evidence="3 4" key="1">
    <citation type="submission" date="2024-09" db="EMBL/GenBank/DDBJ databases">
        <title>A chromosome-level genome assembly of Gray's grenadier anchovy, Coilia grayii.</title>
        <authorList>
            <person name="Fu Z."/>
        </authorList>
    </citation>
    <scope>NUCLEOTIDE SEQUENCE [LARGE SCALE GENOMIC DNA]</scope>
    <source>
        <strain evidence="3">G4</strain>
        <tissue evidence="3">Muscle</tissue>
    </source>
</reference>
<proteinExistence type="predicted"/>
<gene>
    <name evidence="3" type="ORF">ACEWY4_000738</name>
</gene>
<sequence>MLKQCPPSHPVFISDRDLTEIQLHSVESINDIHRNHSEQSRKVSISRPPPVPFTPPPNGNVPSPVLNPSARHAKQPSSETPKYQPPRILIFACLAFLFITLAVILFVVVKQAITVSYLSEVLLQHQGHFQEVSALKHKLQLLERNLNSTGH</sequence>
<evidence type="ECO:0000313" key="3">
    <source>
        <dbReference type="EMBL" id="KAL2103870.1"/>
    </source>
</evidence>
<keyword evidence="2" id="KW-0472">Membrane</keyword>
<name>A0ABD1KXH6_9TELE</name>
<feature type="region of interest" description="Disordered" evidence="1">
    <location>
        <begin position="35"/>
        <end position="82"/>
    </location>
</feature>
<accession>A0ABD1KXH6</accession>